<dbReference type="RefSeq" id="WP_035204453.1">
    <property type="nucleotide sequence ID" value="NZ_CP012475.1"/>
</dbReference>
<dbReference type="Pfam" id="PF01557">
    <property type="entry name" value="FAA_hydrolase"/>
    <property type="match status" value="1"/>
</dbReference>
<comment type="similarity">
    <text evidence="1">Belongs to the FAH family.</text>
</comment>
<dbReference type="GO" id="GO:0018773">
    <property type="term" value="F:acetylpyruvate hydrolase activity"/>
    <property type="evidence" value="ECO:0007669"/>
    <property type="project" value="TreeGrafter"/>
</dbReference>
<organism evidence="4 5">
    <name type="scientific">Shouchella clausii</name>
    <name type="common">Alkalihalobacillus clausii</name>
    <dbReference type="NCBI Taxonomy" id="79880"/>
    <lineage>
        <taxon>Bacteria</taxon>
        <taxon>Bacillati</taxon>
        <taxon>Bacillota</taxon>
        <taxon>Bacilli</taxon>
        <taxon>Bacillales</taxon>
        <taxon>Bacillaceae</taxon>
        <taxon>Shouchella</taxon>
    </lineage>
</organism>
<reference evidence="4 5" key="1">
    <citation type="submission" date="2017-07" db="EMBL/GenBank/DDBJ databases">
        <title>Isolation and whole genome analysis of endospore-forming bacteria from heroin.</title>
        <authorList>
            <person name="Kalinowski J."/>
            <person name="Ahrens B."/>
            <person name="Al-Dilaimi A."/>
            <person name="Winkler A."/>
            <person name="Wibberg D."/>
            <person name="Schleenbecker U."/>
            <person name="Ruckert C."/>
            <person name="Wolfel R."/>
            <person name="Grass G."/>
        </authorList>
    </citation>
    <scope>NUCLEOTIDE SEQUENCE [LARGE SCALE GENOMIC DNA]</scope>
    <source>
        <strain evidence="4 5">7539</strain>
    </source>
</reference>
<dbReference type="GO" id="GO:0046872">
    <property type="term" value="F:metal ion binding"/>
    <property type="evidence" value="ECO:0007669"/>
    <property type="project" value="UniProtKB-KW"/>
</dbReference>
<feature type="domain" description="Fumarylacetoacetase-like C-terminal" evidence="3">
    <location>
        <begin position="7"/>
        <end position="197"/>
    </location>
</feature>
<dbReference type="Gene3D" id="3.90.850.10">
    <property type="entry name" value="Fumarylacetoacetase-like, C-terminal domain"/>
    <property type="match status" value="1"/>
</dbReference>
<evidence type="ECO:0000313" key="4">
    <source>
        <dbReference type="EMBL" id="PAE88146.1"/>
    </source>
</evidence>
<evidence type="ECO:0000256" key="2">
    <source>
        <dbReference type="ARBA" id="ARBA00022723"/>
    </source>
</evidence>
<dbReference type="PANTHER" id="PTHR11820">
    <property type="entry name" value="ACYLPYRUVASE"/>
    <property type="match status" value="1"/>
</dbReference>
<dbReference type="AlphaFoldDB" id="A0A268NXB6"/>
<evidence type="ECO:0000313" key="5">
    <source>
        <dbReference type="Proteomes" id="UP000216207"/>
    </source>
</evidence>
<proteinExistence type="inferred from homology"/>
<dbReference type="Proteomes" id="UP000216207">
    <property type="component" value="Unassembled WGS sequence"/>
</dbReference>
<keyword evidence="4" id="KW-0378">Hydrolase</keyword>
<evidence type="ECO:0000256" key="1">
    <source>
        <dbReference type="ARBA" id="ARBA00010211"/>
    </source>
</evidence>
<dbReference type="InterPro" id="IPR011234">
    <property type="entry name" value="Fumarylacetoacetase-like_C"/>
</dbReference>
<evidence type="ECO:0000259" key="3">
    <source>
        <dbReference type="Pfam" id="PF01557"/>
    </source>
</evidence>
<dbReference type="EMBL" id="NPCC01000023">
    <property type="protein sequence ID" value="PAE88146.1"/>
    <property type="molecule type" value="Genomic_DNA"/>
</dbReference>
<protein>
    <submittedName>
        <fullName evidence="4">FAA hydrolase family protein</fullName>
    </submittedName>
</protein>
<comment type="caution">
    <text evidence="4">The sequence shown here is derived from an EMBL/GenBank/DDBJ whole genome shotgun (WGS) entry which is preliminary data.</text>
</comment>
<dbReference type="SUPFAM" id="SSF56529">
    <property type="entry name" value="FAH"/>
    <property type="match status" value="1"/>
</dbReference>
<dbReference type="GeneID" id="86925570"/>
<sequence>MEEIASIYCIGRNYANHAKELGNEVPTEPLLFGKPKSAAVLADGRTLLYPSDKGAIHYEAEIVLKIAKDMEDGDTLDDVVTEMAIGVDLTLRDLQSKLKQKGHPWLRAKGFRNSAILTPFFPFPGEQESKSLNFSLERNGEVVQLGNTENMLFSFNEIVQECHLAFGLKKGDLLFTGTPEGVGAIADGDQFNLACQGETKGTFFVRMESKE</sequence>
<name>A0A268NXB6_SHOCL</name>
<dbReference type="PANTHER" id="PTHR11820:SF7">
    <property type="entry name" value="ACYLPYRUVASE FAHD1, MITOCHONDRIAL"/>
    <property type="match status" value="1"/>
</dbReference>
<keyword evidence="2" id="KW-0479">Metal-binding</keyword>
<accession>A0A268NXB6</accession>
<dbReference type="InterPro" id="IPR036663">
    <property type="entry name" value="Fumarylacetoacetase_C_sf"/>
</dbReference>
<gene>
    <name evidence="4" type="ORF">CHH72_14980</name>
</gene>